<organism evidence="1 2">
    <name type="scientific">Suillus plorans</name>
    <dbReference type="NCBI Taxonomy" id="116603"/>
    <lineage>
        <taxon>Eukaryota</taxon>
        <taxon>Fungi</taxon>
        <taxon>Dikarya</taxon>
        <taxon>Basidiomycota</taxon>
        <taxon>Agaricomycotina</taxon>
        <taxon>Agaricomycetes</taxon>
        <taxon>Agaricomycetidae</taxon>
        <taxon>Boletales</taxon>
        <taxon>Suillineae</taxon>
        <taxon>Suillaceae</taxon>
        <taxon>Suillus</taxon>
    </lineage>
</organism>
<dbReference type="Proteomes" id="UP000719766">
    <property type="component" value="Unassembled WGS sequence"/>
</dbReference>
<evidence type="ECO:0000313" key="2">
    <source>
        <dbReference type="Proteomes" id="UP000719766"/>
    </source>
</evidence>
<name>A0A9P7AAJ3_9AGAM</name>
<gene>
    <name evidence="1" type="ORF">HD556DRAFT_1251240</name>
</gene>
<accession>A0A9P7AAJ3</accession>
<proteinExistence type="predicted"/>
<dbReference type="InterPro" id="IPR009057">
    <property type="entry name" value="Homeodomain-like_sf"/>
</dbReference>
<dbReference type="AlphaFoldDB" id="A0A9P7AAJ3"/>
<dbReference type="GeneID" id="64592759"/>
<evidence type="ECO:0000313" key="1">
    <source>
        <dbReference type="EMBL" id="KAG1784496.1"/>
    </source>
</evidence>
<dbReference type="RefSeq" id="XP_041151981.1">
    <property type="nucleotide sequence ID" value="XM_041298995.1"/>
</dbReference>
<feature type="non-terminal residue" evidence="1">
    <location>
        <position position="1"/>
    </location>
</feature>
<dbReference type="EMBL" id="JABBWE010000141">
    <property type="protein sequence ID" value="KAG1784496.1"/>
    <property type="molecule type" value="Genomic_DNA"/>
</dbReference>
<dbReference type="SUPFAM" id="SSF46689">
    <property type="entry name" value="Homeodomain-like"/>
    <property type="match status" value="1"/>
</dbReference>
<keyword evidence="2" id="KW-1185">Reference proteome</keyword>
<comment type="caution">
    <text evidence="1">The sequence shown here is derived from an EMBL/GenBank/DDBJ whole genome shotgun (WGS) entry which is preliminary data.</text>
</comment>
<dbReference type="OrthoDB" id="2994945at2759"/>
<reference evidence="1" key="1">
    <citation type="journal article" date="2020" name="New Phytol.">
        <title>Comparative genomics reveals dynamic genome evolution in host specialist ectomycorrhizal fungi.</title>
        <authorList>
            <person name="Lofgren L.A."/>
            <person name="Nguyen N.H."/>
            <person name="Vilgalys R."/>
            <person name="Ruytinx J."/>
            <person name="Liao H.L."/>
            <person name="Branco S."/>
            <person name="Kuo A."/>
            <person name="LaButti K."/>
            <person name="Lipzen A."/>
            <person name="Andreopoulos W."/>
            <person name="Pangilinan J."/>
            <person name="Riley R."/>
            <person name="Hundley H."/>
            <person name="Na H."/>
            <person name="Barry K."/>
            <person name="Grigoriev I.V."/>
            <person name="Stajich J.E."/>
            <person name="Kennedy P.G."/>
        </authorList>
    </citation>
    <scope>NUCLEOTIDE SEQUENCE</scope>
    <source>
        <strain evidence="1">S12</strain>
    </source>
</reference>
<protein>
    <submittedName>
        <fullName evidence="1">Uncharacterized protein</fullName>
    </submittedName>
</protein>
<sequence>KRAVLRPKDHGHDFDDEIYRITGISPSALYRTRRRQLLTGDVANAPELFRGCPRKLTHIDCQYLIHLACHKPTLFLDEHNQRLIDYQHLPASLSTIHRTLTRAGLNLKHVQKLASERKPLVRAGFIRCISQ</sequence>